<sequence length="78" mass="9251">MSAMEKHVAQIFDRKKRIIDQSRQQCHLWEHHLFPKLLLNGIPPPPWLCNSSLHADPQGFTFAFCYNDTEDQYLLRAR</sequence>
<reference evidence="1" key="1">
    <citation type="submission" date="2018-05" db="EMBL/GenBank/DDBJ databases">
        <title>Draft genome of Mucuna pruriens seed.</title>
        <authorList>
            <person name="Nnadi N.E."/>
            <person name="Vos R."/>
            <person name="Hasami M.H."/>
            <person name="Devisetty U.K."/>
            <person name="Aguiy J.C."/>
        </authorList>
    </citation>
    <scope>NUCLEOTIDE SEQUENCE [LARGE SCALE GENOMIC DNA]</scope>
    <source>
        <strain evidence="1">JCA_2017</strain>
    </source>
</reference>
<protein>
    <submittedName>
        <fullName evidence="1">Uncharacterized protein</fullName>
    </submittedName>
</protein>
<dbReference type="AlphaFoldDB" id="A0A371GVR8"/>
<dbReference type="Proteomes" id="UP000257109">
    <property type="component" value="Unassembled WGS sequence"/>
</dbReference>
<organism evidence="1 2">
    <name type="scientific">Mucuna pruriens</name>
    <name type="common">Velvet bean</name>
    <name type="synonym">Dolichos pruriens</name>
    <dbReference type="NCBI Taxonomy" id="157652"/>
    <lineage>
        <taxon>Eukaryota</taxon>
        <taxon>Viridiplantae</taxon>
        <taxon>Streptophyta</taxon>
        <taxon>Embryophyta</taxon>
        <taxon>Tracheophyta</taxon>
        <taxon>Spermatophyta</taxon>
        <taxon>Magnoliopsida</taxon>
        <taxon>eudicotyledons</taxon>
        <taxon>Gunneridae</taxon>
        <taxon>Pentapetalae</taxon>
        <taxon>rosids</taxon>
        <taxon>fabids</taxon>
        <taxon>Fabales</taxon>
        <taxon>Fabaceae</taxon>
        <taxon>Papilionoideae</taxon>
        <taxon>50 kb inversion clade</taxon>
        <taxon>NPAAA clade</taxon>
        <taxon>indigoferoid/millettioid clade</taxon>
        <taxon>Phaseoleae</taxon>
        <taxon>Mucuna</taxon>
    </lineage>
</organism>
<evidence type="ECO:0000313" key="2">
    <source>
        <dbReference type="Proteomes" id="UP000257109"/>
    </source>
</evidence>
<comment type="caution">
    <text evidence="1">The sequence shown here is derived from an EMBL/GenBank/DDBJ whole genome shotgun (WGS) entry which is preliminary data.</text>
</comment>
<evidence type="ECO:0000313" key="1">
    <source>
        <dbReference type="EMBL" id="RDX94647.1"/>
    </source>
</evidence>
<feature type="non-terminal residue" evidence="1">
    <location>
        <position position="1"/>
    </location>
</feature>
<dbReference type="OrthoDB" id="681218at2759"/>
<proteinExistence type="predicted"/>
<dbReference type="EMBL" id="QJKJ01004317">
    <property type="protein sequence ID" value="RDX94647.1"/>
    <property type="molecule type" value="Genomic_DNA"/>
</dbReference>
<gene>
    <name evidence="1" type="ORF">CR513_22951</name>
</gene>
<name>A0A371GVR8_MUCPR</name>
<keyword evidence="2" id="KW-1185">Reference proteome</keyword>
<accession>A0A371GVR8</accession>